<name>A0A8J2ZX17_9BACL</name>
<comment type="caution">
    <text evidence="1">The sequence shown here is derived from an EMBL/GenBank/DDBJ whole genome shotgun (WGS) entry which is preliminary data.</text>
</comment>
<organism evidence="1 2">
    <name type="scientific">Pullulanibacillus pueri</name>
    <dbReference type="NCBI Taxonomy" id="1437324"/>
    <lineage>
        <taxon>Bacteria</taxon>
        <taxon>Bacillati</taxon>
        <taxon>Bacillota</taxon>
        <taxon>Bacilli</taxon>
        <taxon>Bacillales</taxon>
        <taxon>Sporolactobacillaceae</taxon>
        <taxon>Pullulanibacillus</taxon>
    </lineage>
</organism>
<dbReference type="Proteomes" id="UP000656813">
    <property type="component" value="Unassembled WGS sequence"/>
</dbReference>
<proteinExistence type="predicted"/>
<sequence length="65" mass="7739">MSEKARTLGWTEVVNDNPSFNPKIKGRVNNFRFKNRFFSLENVCYYFNKCCNKKGDFFEKLAAKF</sequence>
<accession>A0A8J2ZX17</accession>
<reference evidence="1" key="1">
    <citation type="journal article" date="2014" name="Int. J. Syst. Evol. Microbiol.">
        <title>Complete genome sequence of Corynebacterium casei LMG S-19264T (=DSM 44701T), isolated from a smear-ripened cheese.</title>
        <authorList>
            <consortium name="US DOE Joint Genome Institute (JGI-PGF)"/>
            <person name="Walter F."/>
            <person name="Albersmeier A."/>
            <person name="Kalinowski J."/>
            <person name="Ruckert C."/>
        </authorList>
    </citation>
    <scope>NUCLEOTIDE SEQUENCE</scope>
    <source>
        <strain evidence="1">CGMCC 1.12777</strain>
    </source>
</reference>
<evidence type="ECO:0000313" key="2">
    <source>
        <dbReference type="Proteomes" id="UP000656813"/>
    </source>
</evidence>
<evidence type="ECO:0000313" key="1">
    <source>
        <dbReference type="EMBL" id="GGH84401.1"/>
    </source>
</evidence>
<reference evidence="1" key="2">
    <citation type="submission" date="2020-09" db="EMBL/GenBank/DDBJ databases">
        <authorList>
            <person name="Sun Q."/>
            <person name="Zhou Y."/>
        </authorList>
    </citation>
    <scope>NUCLEOTIDE SEQUENCE</scope>
    <source>
        <strain evidence="1">CGMCC 1.12777</strain>
    </source>
</reference>
<keyword evidence="2" id="KW-1185">Reference proteome</keyword>
<dbReference type="EMBL" id="BMFV01000021">
    <property type="protein sequence ID" value="GGH84401.1"/>
    <property type="molecule type" value="Genomic_DNA"/>
</dbReference>
<protein>
    <submittedName>
        <fullName evidence="1">Uncharacterized protein</fullName>
    </submittedName>
</protein>
<dbReference type="AlphaFoldDB" id="A0A8J2ZX17"/>
<gene>
    <name evidence="1" type="ORF">GCM10007096_27390</name>
</gene>